<dbReference type="SMART" id="SM00612">
    <property type="entry name" value="Kelch"/>
    <property type="match status" value="2"/>
</dbReference>
<dbReference type="AlphaFoldDB" id="A0A371FF92"/>
<dbReference type="Gene3D" id="2.120.10.80">
    <property type="entry name" value="Kelch-type beta propeller"/>
    <property type="match status" value="1"/>
</dbReference>
<organism evidence="2 3">
    <name type="scientific">Mucuna pruriens</name>
    <name type="common">Velvet bean</name>
    <name type="synonym">Dolichos pruriens</name>
    <dbReference type="NCBI Taxonomy" id="157652"/>
    <lineage>
        <taxon>Eukaryota</taxon>
        <taxon>Viridiplantae</taxon>
        <taxon>Streptophyta</taxon>
        <taxon>Embryophyta</taxon>
        <taxon>Tracheophyta</taxon>
        <taxon>Spermatophyta</taxon>
        <taxon>Magnoliopsida</taxon>
        <taxon>eudicotyledons</taxon>
        <taxon>Gunneridae</taxon>
        <taxon>Pentapetalae</taxon>
        <taxon>rosids</taxon>
        <taxon>fabids</taxon>
        <taxon>Fabales</taxon>
        <taxon>Fabaceae</taxon>
        <taxon>Papilionoideae</taxon>
        <taxon>50 kb inversion clade</taxon>
        <taxon>NPAAA clade</taxon>
        <taxon>indigoferoid/millettioid clade</taxon>
        <taxon>Phaseoleae</taxon>
        <taxon>Mucuna</taxon>
    </lineage>
</organism>
<gene>
    <name evidence="2" type="ORF">CR513_43179</name>
</gene>
<dbReference type="EMBL" id="QJKJ01009386">
    <property type="protein sequence ID" value="RDX76783.1"/>
    <property type="molecule type" value="Genomic_DNA"/>
</dbReference>
<proteinExistence type="predicted"/>
<feature type="non-terminal residue" evidence="2">
    <location>
        <position position="1"/>
    </location>
</feature>
<dbReference type="OrthoDB" id="45365at2759"/>
<dbReference type="Pfam" id="PF01344">
    <property type="entry name" value="Kelch_1"/>
    <property type="match status" value="2"/>
</dbReference>
<dbReference type="PANTHER" id="PTHR47365">
    <property type="entry name" value="PLANT PROTEIN, PUTATIVE-RELATED"/>
    <property type="match status" value="1"/>
</dbReference>
<dbReference type="InterPro" id="IPR006652">
    <property type="entry name" value="Kelch_1"/>
</dbReference>
<feature type="region of interest" description="Disordered" evidence="1">
    <location>
        <begin position="369"/>
        <end position="397"/>
    </location>
</feature>
<evidence type="ECO:0000313" key="2">
    <source>
        <dbReference type="EMBL" id="RDX76783.1"/>
    </source>
</evidence>
<name>A0A371FF92_MUCPR</name>
<keyword evidence="3" id="KW-1185">Reference proteome</keyword>
<comment type="caution">
    <text evidence="2">The sequence shown here is derived from an EMBL/GenBank/DDBJ whole genome shotgun (WGS) entry which is preliminary data.</text>
</comment>
<dbReference type="Proteomes" id="UP000257109">
    <property type="component" value="Unassembled WGS sequence"/>
</dbReference>
<dbReference type="SUPFAM" id="SSF117281">
    <property type="entry name" value="Kelch motif"/>
    <property type="match status" value="1"/>
</dbReference>
<protein>
    <submittedName>
        <fullName evidence="2">F-box/kelch-repeat protein</fullName>
    </submittedName>
</protein>
<dbReference type="PANTHER" id="PTHR47365:SF1">
    <property type="entry name" value="F-BOX_KELCH-REPEAT PROTEIN"/>
    <property type="match status" value="1"/>
</dbReference>
<sequence>MGSLPSPPYPEDLLSNHVVVAVFCPREPSPGVTLPNSIELYYPSTNTWNNVGSIPGLIDDQILKGFSIVSLGDFIYIIGGQICHKEMVHVSDECADYVDVGIQVVPTVLRYNIRTNQWFNCAPLGVARYDFACTVCDNKIYVAGGKSTLATARGISSAELYDPGCDTWTPLPNLHILRYKCIGVTWQGKVYVIGGFAEREDSDKTMPSIVERSSAEVYDTQAGKWDLIAGMWQLDVPPNQIVAVNGTLLSSGDCLNSWKGHVEAYDGKLWNEVDGSHKRNLSTLEDSYENWPPNDQRLYLTMAPIGTRLFFLAGYRIGGELPRTMSVVHMFDTSATTHPWRTFQPMEFQGQKELSAHCSVHSMIDKTSAESGPWTKSKMGRIETGGPHPLSLYGEPM</sequence>
<dbReference type="InterPro" id="IPR015915">
    <property type="entry name" value="Kelch-typ_b-propeller"/>
</dbReference>
<evidence type="ECO:0000313" key="3">
    <source>
        <dbReference type="Proteomes" id="UP000257109"/>
    </source>
</evidence>
<evidence type="ECO:0000256" key="1">
    <source>
        <dbReference type="SAM" id="MobiDB-lite"/>
    </source>
</evidence>
<reference evidence="2" key="1">
    <citation type="submission" date="2018-05" db="EMBL/GenBank/DDBJ databases">
        <title>Draft genome of Mucuna pruriens seed.</title>
        <authorList>
            <person name="Nnadi N.E."/>
            <person name="Vos R."/>
            <person name="Hasami M.H."/>
            <person name="Devisetty U.K."/>
            <person name="Aguiy J.C."/>
        </authorList>
    </citation>
    <scope>NUCLEOTIDE SEQUENCE [LARGE SCALE GENOMIC DNA]</scope>
    <source>
        <strain evidence="2">JCA_2017</strain>
    </source>
</reference>
<accession>A0A371FF92</accession>